<dbReference type="PROSITE" id="PS00098">
    <property type="entry name" value="THIOLASE_1"/>
    <property type="match status" value="1"/>
</dbReference>
<reference evidence="10" key="1">
    <citation type="submission" date="2014-09" db="EMBL/GenBank/DDBJ databases">
        <title>Genome sequence of the luminous mushroom Mycena chlorophos for searching fungal bioluminescence genes.</title>
        <authorList>
            <person name="Tanaka Y."/>
            <person name="Kasuga D."/>
            <person name="Oba Y."/>
            <person name="Hase S."/>
            <person name="Sato K."/>
            <person name="Oba Y."/>
            <person name="Sakakibara Y."/>
        </authorList>
    </citation>
    <scope>NUCLEOTIDE SEQUENCE</scope>
</reference>
<evidence type="ECO:0000256" key="5">
    <source>
        <dbReference type="ARBA" id="ARBA00047605"/>
    </source>
</evidence>
<dbReference type="InterPro" id="IPR002155">
    <property type="entry name" value="Thiolase"/>
</dbReference>
<comment type="pathway">
    <text evidence="1">Lipid metabolism; fatty acid metabolism.</text>
</comment>
<dbReference type="EMBL" id="DF844078">
    <property type="protein sequence ID" value="GAT47834.1"/>
    <property type="molecule type" value="Genomic_DNA"/>
</dbReference>
<evidence type="ECO:0000313" key="10">
    <source>
        <dbReference type="EMBL" id="GAT47834.1"/>
    </source>
</evidence>
<dbReference type="Pfam" id="PF02803">
    <property type="entry name" value="Thiolase_C"/>
    <property type="match status" value="1"/>
</dbReference>
<protein>
    <recommendedName>
        <fullName evidence="12">3-ketoacyl-CoA thiolase</fullName>
    </recommendedName>
</protein>
<dbReference type="PANTHER" id="PTHR43853:SF10">
    <property type="entry name" value="ACETYL-COA C-ACETYLTRANSFERASE"/>
    <property type="match status" value="1"/>
</dbReference>
<dbReference type="PANTHER" id="PTHR43853">
    <property type="entry name" value="3-KETOACYL-COA THIOLASE, PEROXISOMAL"/>
    <property type="match status" value="1"/>
</dbReference>
<dbReference type="InterPro" id="IPR020615">
    <property type="entry name" value="Thiolase_acyl_enz_int_AS"/>
</dbReference>
<dbReference type="InterPro" id="IPR050215">
    <property type="entry name" value="Thiolase-like_sf_Thiolase"/>
</dbReference>
<dbReference type="SUPFAM" id="SSF53901">
    <property type="entry name" value="Thiolase-like"/>
    <property type="match status" value="2"/>
</dbReference>
<name>A0ABQ0L9L0_MYCCL</name>
<evidence type="ECO:0000256" key="7">
    <source>
        <dbReference type="SAM" id="Phobius"/>
    </source>
</evidence>
<dbReference type="CDD" id="cd00751">
    <property type="entry name" value="thiolase"/>
    <property type="match status" value="1"/>
</dbReference>
<feature type="region of interest" description="Disordered" evidence="6">
    <location>
        <begin position="545"/>
        <end position="581"/>
    </location>
</feature>
<evidence type="ECO:0000256" key="2">
    <source>
        <dbReference type="ARBA" id="ARBA00010982"/>
    </source>
</evidence>
<dbReference type="InterPro" id="IPR016039">
    <property type="entry name" value="Thiolase-like"/>
</dbReference>
<keyword evidence="7" id="KW-0472">Membrane</keyword>
<dbReference type="Proteomes" id="UP000815677">
    <property type="component" value="Unassembled WGS sequence"/>
</dbReference>
<proteinExistence type="inferred from homology"/>
<comment type="similarity">
    <text evidence="2">Belongs to the thiolase-like superfamily. Thiolase family.</text>
</comment>
<feature type="transmembrane region" description="Helical" evidence="7">
    <location>
        <begin position="606"/>
        <end position="627"/>
    </location>
</feature>
<evidence type="ECO:0000256" key="4">
    <source>
        <dbReference type="ARBA" id="ARBA00023315"/>
    </source>
</evidence>
<dbReference type="Gene3D" id="3.40.47.10">
    <property type="match status" value="2"/>
</dbReference>
<evidence type="ECO:0000256" key="3">
    <source>
        <dbReference type="ARBA" id="ARBA00022679"/>
    </source>
</evidence>
<accession>A0ABQ0L9L0</accession>
<comment type="catalytic activity">
    <reaction evidence="5">
        <text>an acyl-CoA + acetyl-CoA = a 3-oxoacyl-CoA + CoA</text>
        <dbReference type="Rhea" id="RHEA:21564"/>
        <dbReference type="ChEBI" id="CHEBI:57287"/>
        <dbReference type="ChEBI" id="CHEBI:57288"/>
        <dbReference type="ChEBI" id="CHEBI:58342"/>
        <dbReference type="ChEBI" id="CHEBI:90726"/>
        <dbReference type="EC" id="2.3.1.16"/>
    </reaction>
</comment>
<feature type="domain" description="Thiolase C-terminal" evidence="9">
    <location>
        <begin position="274"/>
        <end position="406"/>
    </location>
</feature>
<evidence type="ECO:0008006" key="12">
    <source>
        <dbReference type="Google" id="ProtNLM"/>
    </source>
</evidence>
<gene>
    <name evidence="10" type="ORF">MCHLO_05276</name>
</gene>
<evidence type="ECO:0000259" key="9">
    <source>
        <dbReference type="Pfam" id="PF02803"/>
    </source>
</evidence>
<evidence type="ECO:0000256" key="6">
    <source>
        <dbReference type="SAM" id="MobiDB-lite"/>
    </source>
</evidence>
<dbReference type="InterPro" id="IPR020617">
    <property type="entry name" value="Thiolase_C"/>
</dbReference>
<dbReference type="Pfam" id="PF00108">
    <property type="entry name" value="Thiolase_N"/>
    <property type="match status" value="1"/>
</dbReference>
<evidence type="ECO:0000313" key="11">
    <source>
        <dbReference type="Proteomes" id="UP000815677"/>
    </source>
</evidence>
<dbReference type="InterPro" id="IPR020616">
    <property type="entry name" value="Thiolase_N"/>
</dbReference>
<sequence length="767" mass="80199">MPPSIHAQDPDDVVITFAKRSPLTKAKRGGLKDARTDELLLEMFKAVLVEFPHAELIGDICVGTVLTPGPTYQARSAALAAGIPEHVPIQTINRFCSSGLMAVSNIANSIRNGEIEIGLAVGVESMSENPDEGGPSQSELVKCVPAARDCSERMGWTAENLAQDFNVTRKEQDEYAAMSFQRAEAAQKAGHFAREIVPFTVFSKDPTTGARTRVTITQDDGIRYGTTAESLARIRSAFPQWGNGTVTGGNASQITDGAAAVLLMTRRKANELGLKILAKHVSTAVAGVPPRIMGVGPIYAIPKVLKAAGISKEDVDLFEINEAFASQCLYSIRQLGLPMDKVGMQTQYIRKSICSQVNPNGGAIAFGHPLGCTGARQIATGLNELERRGAKVLVTSMCIGTGMGAAGFGVSVVVGDLQTTCPLSAAAMFINRTLSLTLLASLLLSLASVEAHDFDQPLRREHGRLIKKRAPVPQNLLSGLENVVPNPDSGSANASATGVSLSASATLSASASATGLNSTSASALSISASASASASASSLSASLFSSSSTTTTKPTTPAATPTPQAPTTPAAQAQATVTQTDSAVVNAEETSTPIVESATAQKKSTITTVLIVIGVSVTGALILLNVLRKWKLSSRKNRLEDPISWQPTNDDDNGIVPAHRLARTDSRASSVHNSSQHGHAAGGYSDPVLGHDFTAAPAQLAPVGGYADLARGPSPQPQMQENLNRGPSINRSYGAAYDTGVPLHHQANYGNSAQADAYDYEGNAVRF</sequence>
<feature type="region of interest" description="Disordered" evidence="6">
    <location>
        <begin position="663"/>
        <end position="686"/>
    </location>
</feature>
<organism evidence="10 11">
    <name type="scientific">Mycena chlorophos</name>
    <name type="common">Agaric fungus</name>
    <name type="synonym">Agaricus chlorophos</name>
    <dbReference type="NCBI Taxonomy" id="658473"/>
    <lineage>
        <taxon>Eukaryota</taxon>
        <taxon>Fungi</taxon>
        <taxon>Dikarya</taxon>
        <taxon>Basidiomycota</taxon>
        <taxon>Agaricomycotina</taxon>
        <taxon>Agaricomycetes</taxon>
        <taxon>Agaricomycetidae</taxon>
        <taxon>Agaricales</taxon>
        <taxon>Marasmiineae</taxon>
        <taxon>Mycenaceae</taxon>
        <taxon>Mycena</taxon>
    </lineage>
</organism>
<keyword evidence="7" id="KW-0812">Transmembrane</keyword>
<keyword evidence="4" id="KW-0012">Acyltransferase</keyword>
<evidence type="ECO:0000259" key="8">
    <source>
        <dbReference type="Pfam" id="PF00108"/>
    </source>
</evidence>
<keyword evidence="11" id="KW-1185">Reference proteome</keyword>
<feature type="compositionally biased region" description="Polar residues" evidence="6">
    <location>
        <begin position="667"/>
        <end position="677"/>
    </location>
</feature>
<evidence type="ECO:0000256" key="1">
    <source>
        <dbReference type="ARBA" id="ARBA00004872"/>
    </source>
</evidence>
<keyword evidence="7" id="KW-1133">Transmembrane helix</keyword>
<dbReference type="InterPro" id="IPR020613">
    <property type="entry name" value="Thiolase_CS"/>
</dbReference>
<dbReference type="NCBIfam" id="TIGR01930">
    <property type="entry name" value="AcCoA-C-Actrans"/>
    <property type="match status" value="1"/>
</dbReference>
<feature type="domain" description="Thiolase N-terminal" evidence="8">
    <location>
        <begin position="13"/>
        <end position="266"/>
    </location>
</feature>
<keyword evidence="3" id="KW-0808">Transferase</keyword>
<dbReference type="PROSITE" id="PS00737">
    <property type="entry name" value="THIOLASE_2"/>
    <property type="match status" value="1"/>
</dbReference>